<dbReference type="EMBL" id="ABEU02000004">
    <property type="protein sequence ID" value="PNR54737.1"/>
    <property type="molecule type" value="Genomic_DNA"/>
</dbReference>
<evidence type="ECO:0000256" key="12">
    <source>
        <dbReference type="ARBA" id="ARBA00022989"/>
    </source>
</evidence>
<keyword evidence="14" id="KW-1015">Disulfide bond</keyword>
<keyword evidence="10" id="KW-0418">Kinase</keyword>
<evidence type="ECO:0000256" key="20">
    <source>
        <dbReference type="SAM" id="MobiDB-lite"/>
    </source>
</evidence>
<keyword evidence="16" id="KW-0325">Glycoprotein</keyword>
<keyword evidence="12" id="KW-1133">Transmembrane helix</keyword>
<keyword evidence="7" id="KW-0732">Signal</keyword>
<comment type="catalytic activity">
    <reaction evidence="18">
        <text>L-seryl-[protein] + ATP = O-phospho-L-seryl-[protein] + ADP + H(+)</text>
        <dbReference type="Rhea" id="RHEA:17989"/>
        <dbReference type="Rhea" id="RHEA-COMP:9863"/>
        <dbReference type="Rhea" id="RHEA-COMP:11604"/>
        <dbReference type="ChEBI" id="CHEBI:15378"/>
        <dbReference type="ChEBI" id="CHEBI:29999"/>
        <dbReference type="ChEBI" id="CHEBI:30616"/>
        <dbReference type="ChEBI" id="CHEBI:83421"/>
        <dbReference type="ChEBI" id="CHEBI:456216"/>
        <dbReference type="EC" id="2.7.11.1"/>
    </reaction>
</comment>
<evidence type="ECO:0000256" key="13">
    <source>
        <dbReference type="ARBA" id="ARBA00023136"/>
    </source>
</evidence>
<dbReference type="PROSITE" id="PS00108">
    <property type="entry name" value="PROTEIN_KINASE_ST"/>
    <property type="match status" value="1"/>
</dbReference>
<keyword evidence="9 19" id="KW-0547">Nucleotide-binding</keyword>
<dbReference type="FunFam" id="1.10.510.10:FF:000248">
    <property type="entry name" value="S-receptor-like kinase 5"/>
    <property type="match status" value="1"/>
</dbReference>
<evidence type="ECO:0000256" key="7">
    <source>
        <dbReference type="ARBA" id="ARBA00022729"/>
    </source>
</evidence>
<keyword evidence="6" id="KW-0812">Transmembrane</keyword>
<keyword evidence="13" id="KW-0472">Membrane</keyword>
<protein>
    <recommendedName>
        <fullName evidence="2">non-specific serine/threonine protein kinase</fullName>
        <ecNumber evidence="2">2.7.11.1</ecNumber>
    </recommendedName>
</protein>
<dbReference type="InterPro" id="IPR000719">
    <property type="entry name" value="Prot_kinase_dom"/>
</dbReference>
<keyword evidence="3" id="KW-0723">Serine/threonine-protein kinase</keyword>
<evidence type="ECO:0000256" key="19">
    <source>
        <dbReference type="PROSITE-ProRule" id="PRU10141"/>
    </source>
</evidence>
<dbReference type="OrthoDB" id="4062651at2759"/>
<dbReference type="EnsemblPlants" id="Pp3c4_1620V3.2">
    <property type="protein sequence ID" value="Pp3c4_1620V3.2"/>
    <property type="gene ID" value="Pp3c4_1620"/>
</dbReference>
<dbReference type="Proteomes" id="UP000006727">
    <property type="component" value="Chromosome 4"/>
</dbReference>
<accession>A0A2K1KLT9</accession>
<dbReference type="CDD" id="cd14066">
    <property type="entry name" value="STKc_IRAK"/>
    <property type="match status" value="1"/>
</dbReference>
<dbReference type="Gene3D" id="3.30.200.20">
    <property type="entry name" value="Phosphorylase Kinase, domain 1"/>
    <property type="match status" value="1"/>
</dbReference>
<keyword evidence="15" id="KW-0675">Receptor</keyword>
<dbReference type="GO" id="GO:0030246">
    <property type="term" value="F:carbohydrate binding"/>
    <property type="evidence" value="ECO:0007669"/>
    <property type="project" value="UniProtKB-KW"/>
</dbReference>
<organism evidence="22">
    <name type="scientific">Physcomitrium patens</name>
    <name type="common">Spreading-leaved earth moss</name>
    <name type="synonym">Physcomitrella patens</name>
    <dbReference type="NCBI Taxonomy" id="3218"/>
    <lineage>
        <taxon>Eukaryota</taxon>
        <taxon>Viridiplantae</taxon>
        <taxon>Streptophyta</taxon>
        <taxon>Embryophyta</taxon>
        <taxon>Bryophyta</taxon>
        <taxon>Bryophytina</taxon>
        <taxon>Bryopsida</taxon>
        <taxon>Funariidae</taxon>
        <taxon>Funariales</taxon>
        <taxon>Funariaceae</taxon>
        <taxon>Physcomitrium</taxon>
    </lineage>
</organism>
<dbReference type="GO" id="GO:0004672">
    <property type="term" value="F:protein kinase activity"/>
    <property type="evidence" value="ECO:0000318"/>
    <property type="project" value="GO_Central"/>
</dbReference>
<feature type="compositionally biased region" description="Polar residues" evidence="20">
    <location>
        <begin position="10"/>
        <end position="24"/>
    </location>
</feature>
<evidence type="ECO:0000256" key="10">
    <source>
        <dbReference type="ARBA" id="ARBA00022777"/>
    </source>
</evidence>
<keyword evidence="24" id="KW-1185">Reference proteome</keyword>
<dbReference type="AlphaFoldDB" id="A0A2K1KLT9"/>
<evidence type="ECO:0000256" key="17">
    <source>
        <dbReference type="ARBA" id="ARBA00047899"/>
    </source>
</evidence>
<dbReference type="GO" id="GO:0016020">
    <property type="term" value="C:membrane"/>
    <property type="evidence" value="ECO:0007669"/>
    <property type="project" value="UniProtKB-SubCell"/>
</dbReference>
<keyword evidence="8" id="KW-0430">Lectin</keyword>
<evidence type="ECO:0000259" key="21">
    <source>
        <dbReference type="PROSITE" id="PS50011"/>
    </source>
</evidence>
<dbReference type="KEGG" id="ppp:112281064"/>
<gene>
    <name evidence="23" type="primary">LOC112281064</name>
    <name evidence="22" type="ORF">PHYPA_005630</name>
</gene>
<dbReference type="FunCoup" id="A0A2K1KLT9">
    <property type="interactions" value="941"/>
</dbReference>
<feature type="domain" description="Protein kinase" evidence="21">
    <location>
        <begin position="201"/>
        <end position="479"/>
    </location>
</feature>
<reference evidence="22 24" key="1">
    <citation type="journal article" date="2008" name="Science">
        <title>The Physcomitrella genome reveals evolutionary insights into the conquest of land by plants.</title>
        <authorList>
            <person name="Rensing S."/>
            <person name="Lang D."/>
            <person name="Zimmer A."/>
            <person name="Terry A."/>
            <person name="Salamov A."/>
            <person name="Shapiro H."/>
            <person name="Nishiyama T."/>
            <person name="Perroud P.-F."/>
            <person name="Lindquist E."/>
            <person name="Kamisugi Y."/>
            <person name="Tanahashi T."/>
            <person name="Sakakibara K."/>
            <person name="Fujita T."/>
            <person name="Oishi K."/>
            <person name="Shin-I T."/>
            <person name="Kuroki Y."/>
            <person name="Toyoda A."/>
            <person name="Suzuki Y."/>
            <person name="Hashimoto A."/>
            <person name="Yamaguchi K."/>
            <person name="Sugano A."/>
            <person name="Kohara Y."/>
            <person name="Fujiyama A."/>
            <person name="Anterola A."/>
            <person name="Aoki S."/>
            <person name="Ashton N."/>
            <person name="Barbazuk W.B."/>
            <person name="Barker E."/>
            <person name="Bennetzen J."/>
            <person name="Bezanilla M."/>
            <person name="Blankenship R."/>
            <person name="Cho S.H."/>
            <person name="Dutcher S."/>
            <person name="Estelle M."/>
            <person name="Fawcett J.A."/>
            <person name="Gundlach H."/>
            <person name="Hanada K."/>
            <person name="Heyl A."/>
            <person name="Hicks K.A."/>
            <person name="Hugh J."/>
            <person name="Lohr M."/>
            <person name="Mayer K."/>
            <person name="Melkozernov A."/>
            <person name="Murata T."/>
            <person name="Nelson D."/>
            <person name="Pils B."/>
            <person name="Prigge M."/>
            <person name="Reiss B."/>
            <person name="Renner T."/>
            <person name="Rombauts S."/>
            <person name="Rushton P."/>
            <person name="Sanderfoot A."/>
            <person name="Schween G."/>
            <person name="Shiu S.-H."/>
            <person name="Stueber K."/>
            <person name="Theodoulou F.L."/>
            <person name="Tu H."/>
            <person name="Van de Peer Y."/>
            <person name="Verrier P.J."/>
            <person name="Waters E."/>
            <person name="Wood A."/>
            <person name="Yang L."/>
            <person name="Cove D."/>
            <person name="Cuming A."/>
            <person name="Hasebe M."/>
            <person name="Lucas S."/>
            <person name="Mishler D.B."/>
            <person name="Reski R."/>
            <person name="Grigoriev I."/>
            <person name="Quatrano R.S."/>
            <person name="Boore J.L."/>
        </authorList>
    </citation>
    <scope>NUCLEOTIDE SEQUENCE [LARGE SCALE GENOMIC DNA]</scope>
    <source>
        <strain evidence="23 24">cv. Gransden 2004</strain>
    </source>
</reference>
<dbReference type="InterPro" id="IPR017441">
    <property type="entry name" value="Protein_kinase_ATP_BS"/>
</dbReference>
<comment type="subcellular location">
    <subcellularLocation>
        <location evidence="1">Membrane</location>
        <topology evidence="1">Single-pass type I membrane protein</topology>
    </subcellularLocation>
</comment>
<evidence type="ECO:0000256" key="6">
    <source>
        <dbReference type="ARBA" id="ARBA00022692"/>
    </source>
</evidence>
<dbReference type="PROSITE" id="PS50011">
    <property type="entry name" value="PROTEIN_KINASE_DOM"/>
    <property type="match status" value="1"/>
</dbReference>
<proteinExistence type="predicted"/>
<dbReference type="InterPro" id="IPR011009">
    <property type="entry name" value="Kinase-like_dom_sf"/>
</dbReference>
<name>A0A2K1KLT9_PHYPA</name>
<dbReference type="InterPro" id="IPR051343">
    <property type="entry name" value="G-type_lectin_kinases/EP1-like"/>
</dbReference>
<dbReference type="PANTHER" id="PTHR47976:SF115">
    <property type="entry name" value="RECEPTOR-LIKE SERINE_THREONINE-PROTEIN KINASE"/>
    <property type="match status" value="1"/>
</dbReference>
<evidence type="ECO:0000256" key="15">
    <source>
        <dbReference type="ARBA" id="ARBA00023170"/>
    </source>
</evidence>
<dbReference type="SUPFAM" id="SSF56112">
    <property type="entry name" value="Protein kinase-like (PK-like)"/>
    <property type="match status" value="1"/>
</dbReference>
<dbReference type="STRING" id="3218.A0A2K1KLT9"/>
<evidence type="ECO:0000313" key="22">
    <source>
        <dbReference type="EMBL" id="PNR54737.1"/>
    </source>
</evidence>
<dbReference type="EC" id="2.7.11.1" evidence="2"/>
<dbReference type="Gramene" id="Pp3c4_1620V3.2">
    <property type="protein sequence ID" value="Pp3c4_1620V3.2"/>
    <property type="gene ID" value="Pp3c4_1620"/>
</dbReference>
<dbReference type="GO" id="GO:0004674">
    <property type="term" value="F:protein serine/threonine kinase activity"/>
    <property type="evidence" value="ECO:0007669"/>
    <property type="project" value="UniProtKB-KW"/>
</dbReference>
<feature type="binding site" evidence="19">
    <location>
        <position position="229"/>
    </location>
    <ligand>
        <name>ATP</name>
        <dbReference type="ChEBI" id="CHEBI:30616"/>
    </ligand>
</feature>
<dbReference type="Gramene" id="Pp3c4_1620V3.1">
    <property type="protein sequence ID" value="Pp3c4_1620V3.1"/>
    <property type="gene ID" value="Pp3c4_1620"/>
</dbReference>
<comment type="catalytic activity">
    <reaction evidence="17">
        <text>L-threonyl-[protein] + ATP = O-phospho-L-threonyl-[protein] + ADP + H(+)</text>
        <dbReference type="Rhea" id="RHEA:46608"/>
        <dbReference type="Rhea" id="RHEA-COMP:11060"/>
        <dbReference type="Rhea" id="RHEA-COMP:11605"/>
        <dbReference type="ChEBI" id="CHEBI:15378"/>
        <dbReference type="ChEBI" id="CHEBI:30013"/>
        <dbReference type="ChEBI" id="CHEBI:30616"/>
        <dbReference type="ChEBI" id="CHEBI:61977"/>
        <dbReference type="ChEBI" id="CHEBI:456216"/>
        <dbReference type="EC" id="2.7.11.1"/>
    </reaction>
</comment>
<evidence type="ECO:0000256" key="11">
    <source>
        <dbReference type="ARBA" id="ARBA00022840"/>
    </source>
</evidence>
<keyword evidence="4" id="KW-0597">Phosphoprotein</keyword>
<keyword evidence="11 19" id="KW-0067">ATP-binding</keyword>
<dbReference type="Gene3D" id="1.10.510.10">
    <property type="entry name" value="Transferase(Phosphotransferase) domain 1"/>
    <property type="match status" value="1"/>
</dbReference>
<evidence type="ECO:0000313" key="23">
    <source>
        <dbReference type="EnsemblPlants" id="Pp3c4_1620V3.1"/>
    </source>
</evidence>
<dbReference type="FunFam" id="3.30.200.20:FF:000178">
    <property type="entry name" value="serine/threonine-protein kinase PBS1-like"/>
    <property type="match status" value="1"/>
</dbReference>
<evidence type="ECO:0000256" key="2">
    <source>
        <dbReference type="ARBA" id="ARBA00012513"/>
    </source>
</evidence>
<dbReference type="PROSITE" id="PS00107">
    <property type="entry name" value="PROTEIN_KINASE_ATP"/>
    <property type="match status" value="1"/>
</dbReference>
<reference evidence="23" key="3">
    <citation type="submission" date="2020-12" db="UniProtKB">
        <authorList>
            <consortium name="EnsemblPlants"/>
        </authorList>
    </citation>
    <scope>IDENTIFICATION</scope>
</reference>
<dbReference type="GO" id="GO:0005524">
    <property type="term" value="F:ATP binding"/>
    <property type="evidence" value="ECO:0007669"/>
    <property type="project" value="UniProtKB-UniRule"/>
</dbReference>
<evidence type="ECO:0000256" key="1">
    <source>
        <dbReference type="ARBA" id="ARBA00004479"/>
    </source>
</evidence>
<dbReference type="Pfam" id="PF00069">
    <property type="entry name" value="Pkinase"/>
    <property type="match status" value="1"/>
</dbReference>
<reference evidence="22 24" key="2">
    <citation type="journal article" date="2018" name="Plant J.">
        <title>The Physcomitrella patens chromosome-scale assembly reveals moss genome structure and evolution.</title>
        <authorList>
            <person name="Lang D."/>
            <person name="Ullrich K.K."/>
            <person name="Murat F."/>
            <person name="Fuchs J."/>
            <person name="Jenkins J."/>
            <person name="Haas F.B."/>
            <person name="Piednoel M."/>
            <person name="Gundlach H."/>
            <person name="Van Bel M."/>
            <person name="Meyberg R."/>
            <person name="Vives C."/>
            <person name="Morata J."/>
            <person name="Symeonidi A."/>
            <person name="Hiss M."/>
            <person name="Muchero W."/>
            <person name="Kamisugi Y."/>
            <person name="Saleh O."/>
            <person name="Blanc G."/>
            <person name="Decker E.L."/>
            <person name="van Gessel N."/>
            <person name="Grimwood J."/>
            <person name="Hayes R.D."/>
            <person name="Graham S.W."/>
            <person name="Gunter L.E."/>
            <person name="McDaniel S.F."/>
            <person name="Hoernstein S.N.W."/>
            <person name="Larsson A."/>
            <person name="Li F.W."/>
            <person name="Perroud P.F."/>
            <person name="Phillips J."/>
            <person name="Ranjan P."/>
            <person name="Rokshar D.S."/>
            <person name="Rothfels C.J."/>
            <person name="Schneider L."/>
            <person name="Shu S."/>
            <person name="Stevenson D.W."/>
            <person name="Thummler F."/>
            <person name="Tillich M."/>
            <person name="Villarreal Aguilar J.C."/>
            <person name="Widiez T."/>
            <person name="Wong G.K."/>
            <person name="Wymore A."/>
            <person name="Zhang Y."/>
            <person name="Zimmer A.D."/>
            <person name="Quatrano R.S."/>
            <person name="Mayer K.F.X."/>
            <person name="Goodstein D."/>
            <person name="Casacuberta J.M."/>
            <person name="Vandepoele K."/>
            <person name="Reski R."/>
            <person name="Cuming A.C."/>
            <person name="Tuskan G.A."/>
            <person name="Maumus F."/>
            <person name="Salse J."/>
            <person name="Schmutz J."/>
            <person name="Rensing S.A."/>
        </authorList>
    </citation>
    <scope>NUCLEOTIDE SEQUENCE [LARGE SCALE GENOMIC DNA]</scope>
    <source>
        <strain evidence="23 24">cv. Gransden 2004</strain>
    </source>
</reference>
<dbReference type="EnsemblPlants" id="Pp3c4_1620V3.1">
    <property type="protein sequence ID" value="Pp3c4_1620V3.1"/>
    <property type="gene ID" value="Pp3c4_1620"/>
</dbReference>
<dbReference type="PaxDb" id="3218-PP1S160_110V6.1"/>
<feature type="region of interest" description="Disordered" evidence="20">
    <location>
        <begin position="1"/>
        <end position="24"/>
    </location>
</feature>
<evidence type="ECO:0000256" key="9">
    <source>
        <dbReference type="ARBA" id="ARBA00022741"/>
    </source>
</evidence>
<evidence type="ECO:0000313" key="24">
    <source>
        <dbReference type="Proteomes" id="UP000006727"/>
    </source>
</evidence>
<evidence type="ECO:0000256" key="5">
    <source>
        <dbReference type="ARBA" id="ARBA00022679"/>
    </source>
</evidence>
<evidence type="ECO:0000256" key="14">
    <source>
        <dbReference type="ARBA" id="ARBA00023157"/>
    </source>
</evidence>
<sequence length="529" mass="58619">MEAHLKHCRSSSTSTAGTAQIHNSPNKVPKFIPSRCLPLILCFLSSVNDPPAAYETCNAVVSRLHEAPARCRDATPCGSLLPKPSTLSSEGCRSNVFVRRSSERLNVFEFPRDNSFAGLIVVCVLACLGVRWCCLLGSPKPQKLYVPTFTPPPGFSLQRLEAIRIDPPERSSRIAAENAFLDTLPGLPPRYTYGDLFTATDGFRRILGEGGSGQVYLGLLPGGVRVAVKVLQSANQGDKEFRTEVATIGNLHHINLVRLRGFCLEGAHRLLVYEFMVNGSLDQWLFTDFIDWPTRFNVALGTAKGLAYLHHDCQERIVHLDIKPQNILLDEKFTAKVSDFGLAKLMSRSVTSQVVTQMRGTPGYLAPEWLIFSAVTDKSDVYSYGMVLLEILSGRRNVSDVDSDVEKHYFPKWAYRKIEQGCSVADIVDAKLCPMSEFDMRQADRMLRVAMACIQEDMHARPSMPLVVQMLEGVIHIPLPAPQPMQSALNTQFTRILDLNTQSALDFSSIQILSEPSSVEASITFSAPR</sequence>
<keyword evidence="5" id="KW-0808">Transferase</keyword>
<evidence type="ECO:0000256" key="4">
    <source>
        <dbReference type="ARBA" id="ARBA00022553"/>
    </source>
</evidence>
<dbReference type="SMART" id="SM00220">
    <property type="entry name" value="S_TKc"/>
    <property type="match status" value="1"/>
</dbReference>
<evidence type="ECO:0000256" key="8">
    <source>
        <dbReference type="ARBA" id="ARBA00022734"/>
    </source>
</evidence>
<evidence type="ECO:0000256" key="16">
    <source>
        <dbReference type="ARBA" id="ARBA00023180"/>
    </source>
</evidence>
<dbReference type="PANTHER" id="PTHR47976">
    <property type="entry name" value="G-TYPE LECTIN S-RECEPTOR-LIKE SERINE/THREONINE-PROTEIN KINASE SD2-5"/>
    <property type="match status" value="1"/>
</dbReference>
<evidence type="ECO:0000256" key="3">
    <source>
        <dbReference type="ARBA" id="ARBA00022527"/>
    </source>
</evidence>
<dbReference type="InterPro" id="IPR008271">
    <property type="entry name" value="Ser/Thr_kinase_AS"/>
</dbReference>
<evidence type="ECO:0000256" key="18">
    <source>
        <dbReference type="ARBA" id="ARBA00048679"/>
    </source>
</evidence>